<name>A0A2H3L3H1_9CHLR</name>
<organism evidence="12 13">
    <name type="scientific">Candidatus Chloroploca asiatica</name>
    <dbReference type="NCBI Taxonomy" id="1506545"/>
    <lineage>
        <taxon>Bacteria</taxon>
        <taxon>Bacillati</taxon>
        <taxon>Chloroflexota</taxon>
        <taxon>Chloroflexia</taxon>
        <taxon>Chloroflexales</taxon>
        <taxon>Chloroflexineae</taxon>
        <taxon>Oscillochloridaceae</taxon>
        <taxon>Candidatus Chloroploca</taxon>
    </lineage>
</organism>
<comment type="cofactor">
    <cofactor evidence="1 9">
        <name>FAD</name>
        <dbReference type="ChEBI" id="CHEBI:57692"/>
    </cofactor>
</comment>
<dbReference type="RefSeq" id="WP_097651962.1">
    <property type="nucleotide sequence ID" value="NZ_LYXE01000075.1"/>
</dbReference>
<dbReference type="InterPro" id="IPR055275">
    <property type="entry name" value="Ferredox_Rdtase"/>
</dbReference>
<dbReference type="GO" id="GO:0004324">
    <property type="term" value="F:ferredoxin-NADP+ reductase activity"/>
    <property type="evidence" value="ECO:0007669"/>
    <property type="project" value="UniProtKB-EC"/>
</dbReference>
<comment type="similarity">
    <text evidence="2">Belongs to the ferredoxin--NADP reductase type 1 family.</text>
</comment>
<dbReference type="InterPro" id="IPR021163">
    <property type="entry name" value="Ferredox_Rdtase_adrenod"/>
</dbReference>
<evidence type="ECO:0000256" key="4">
    <source>
        <dbReference type="ARBA" id="ARBA00022630"/>
    </source>
</evidence>
<sequence>MSVQLGTVERPLRVAIVGAGPAGFYAAEALLKQKDLVCQIDFINRLPTPYGLVREGVAPDHQSIKAVTRIYDKLAALPNVRYFGNVTFGRDLSHQELKAHYDQIIYAVGAQSDRKMGVPGEEFLGSLPATIFVGWYNGHPDYSDRHFDLSHERVVVVGNGNVAMDVTRILASNPDELAKTDMADYALGVLRTSQVREVVVLGRRGPAQAAFTNPELKEFGELEGVDVIVDPADLELDPLSEQSLAEDKTATKNVDMLRAYAARGATGAPKRIVMRFLASPVEVLGEDGKVVGVKIERNKLVQAADGTQRPRGTGQYETLACGMILRSVGYRGVRLPGVPFDETSGTIPNVAGRVVRTRSDEVVPGEYVVGWAKRGPSGIIGTNKPDAAATVAMMIEDLPTLTPAPGDGAVEKILESHGVHYITFADWKILDAHEARRGVEQSRPRVKETNVDRMMAVIQEGRKG</sequence>
<feature type="binding site" evidence="10">
    <location>
        <position position="378"/>
    </location>
    <ligand>
        <name>NADP(+)</name>
        <dbReference type="ChEBI" id="CHEBI:58349"/>
    </ligand>
</feature>
<dbReference type="AlphaFoldDB" id="A0A2H3L3H1"/>
<proteinExistence type="inferred from homology"/>
<dbReference type="SUPFAM" id="SSF51971">
    <property type="entry name" value="Nucleotide-binding domain"/>
    <property type="match status" value="2"/>
</dbReference>
<protein>
    <recommendedName>
        <fullName evidence="3">ferredoxin--NADP(+) reductase</fullName>
        <ecNumber evidence="3">1.18.1.2</ecNumber>
    </recommendedName>
</protein>
<dbReference type="Pfam" id="PF07992">
    <property type="entry name" value="Pyr_redox_2"/>
    <property type="match status" value="1"/>
</dbReference>
<dbReference type="Proteomes" id="UP000220922">
    <property type="component" value="Unassembled WGS sequence"/>
</dbReference>
<keyword evidence="7" id="KW-0560">Oxidoreductase</keyword>
<dbReference type="EMBL" id="LYXE01000075">
    <property type="protein sequence ID" value="PDV99328.1"/>
    <property type="molecule type" value="Genomic_DNA"/>
</dbReference>
<comment type="caution">
    <text evidence="12">The sequence shown here is derived from an EMBL/GenBank/DDBJ whole genome shotgun (WGS) entry which is preliminary data.</text>
</comment>
<dbReference type="EC" id="1.18.1.2" evidence="3"/>
<keyword evidence="6 10" id="KW-0521">NADP</keyword>
<feature type="binding site" evidence="10">
    <location>
        <begin position="159"/>
        <end position="162"/>
    </location>
    <ligand>
        <name>NADP(+)</name>
        <dbReference type="ChEBI" id="CHEBI:58349"/>
    </ligand>
</feature>
<feature type="binding site" evidence="9">
    <location>
        <position position="371"/>
    </location>
    <ligand>
        <name>FAD</name>
        <dbReference type="ChEBI" id="CHEBI:57692"/>
    </ligand>
</feature>
<accession>A0A2H3L3H1</accession>
<feature type="binding site" evidence="9">
    <location>
        <begin position="378"/>
        <end position="380"/>
    </location>
    <ligand>
        <name>FAD</name>
        <dbReference type="ChEBI" id="CHEBI:57692"/>
    </ligand>
</feature>
<dbReference type="InterPro" id="IPR036188">
    <property type="entry name" value="FAD/NAD-bd_sf"/>
</dbReference>
<keyword evidence="13" id="KW-1185">Reference proteome</keyword>
<dbReference type="InterPro" id="IPR023753">
    <property type="entry name" value="FAD/NAD-binding_dom"/>
</dbReference>
<reference evidence="12 13" key="1">
    <citation type="submission" date="2016-05" db="EMBL/GenBank/DDBJ databases">
        <authorList>
            <person name="Lavstsen T."/>
            <person name="Jespersen J.S."/>
        </authorList>
    </citation>
    <scope>NUCLEOTIDE SEQUENCE [LARGE SCALE GENOMIC DNA]</scope>
    <source>
        <strain evidence="12 13">B7-9</strain>
    </source>
</reference>
<comment type="catalytic activity">
    <reaction evidence="8">
        <text>2 reduced [2Fe-2S]-[ferredoxin] + NADP(+) + H(+) = 2 oxidized [2Fe-2S]-[ferredoxin] + NADPH</text>
        <dbReference type="Rhea" id="RHEA:20125"/>
        <dbReference type="Rhea" id="RHEA-COMP:10000"/>
        <dbReference type="Rhea" id="RHEA-COMP:10001"/>
        <dbReference type="ChEBI" id="CHEBI:15378"/>
        <dbReference type="ChEBI" id="CHEBI:33737"/>
        <dbReference type="ChEBI" id="CHEBI:33738"/>
        <dbReference type="ChEBI" id="CHEBI:57783"/>
        <dbReference type="ChEBI" id="CHEBI:58349"/>
        <dbReference type="EC" id="1.18.1.2"/>
    </reaction>
</comment>
<keyword evidence="4" id="KW-0285">Flavoprotein</keyword>
<dbReference type="Gene3D" id="3.50.50.60">
    <property type="entry name" value="FAD/NAD(P)-binding domain"/>
    <property type="match status" value="1"/>
</dbReference>
<gene>
    <name evidence="12" type="ORF">A9Q02_12560</name>
</gene>
<evidence type="ECO:0000256" key="3">
    <source>
        <dbReference type="ARBA" id="ARBA00013223"/>
    </source>
</evidence>
<evidence type="ECO:0000256" key="1">
    <source>
        <dbReference type="ARBA" id="ARBA00001974"/>
    </source>
</evidence>
<feature type="binding site" evidence="10">
    <location>
        <begin position="203"/>
        <end position="204"/>
    </location>
    <ligand>
        <name>NADP(+)</name>
        <dbReference type="ChEBI" id="CHEBI:58349"/>
    </ligand>
</feature>
<dbReference type="PANTHER" id="PTHR48467">
    <property type="entry name" value="GLUTAMATE SYNTHASE 1 [NADH], CHLOROPLASTIC-LIKE"/>
    <property type="match status" value="1"/>
</dbReference>
<dbReference type="PRINTS" id="PR00419">
    <property type="entry name" value="ADXRDTASE"/>
</dbReference>
<feature type="binding site" evidence="9">
    <location>
        <position position="52"/>
    </location>
    <ligand>
        <name>FAD</name>
        <dbReference type="ChEBI" id="CHEBI:57692"/>
    </ligand>
</feature>
<dbReference type="PANTHER" id="PTHR48467:SF1">
    <property type="entry name" value="GLUTAMATE SYNTHASE 1 [NADH], CHLOROPLASTIC-LIKE"/>
    <property type="match status" value="1"/>
</dbReference>
<evidence type="ECO:0000313" key="12">
    <source>
        <dbReference type="EMBL" id="PDV99328.1"/>
    </source>
</evidence>
<evidence type="ECO:0000259" key="11">
    <source>
        <dbReference type="Pfam" id="PF07992"/>
    </source>
</evidence>
<keyword evidence="5 9" id="KW-0274">FAD</keyword>
<evidence type="ECO:0000256" key="7">
    <source>
        <dbReference type="ARBA" id="ARBA00023002"/>
    </source>
</evidence>
<evidence type="ECO:0000256" key="9">
    <source>
        <dbReference type="PIRSR" id="PIRSR000362-1"/>
    </source>
</evidence>
<feature type="domain" description="FAD/NAD(P)-binding" evidence="11">
    <location>
        <begin position="13"/>
        <end position="172"/>
    </location>
</feature>
<dbReference type="OrthoDB" id="9803192at2"/>
<evidence type="ECO:0000256" key="10">
    <source>
        <dbReference type="PIRSR" id="PIRSR000362-2"/>
    </source>
</evidence>
<evidence type="ECO:0000256" key="8">
    <source>
        <dbReference type="ARBA" id="ARBA00047776"/>
    </source>
</evidence>
<dbReference type="Gene3D" id="3.40.50.720">
    <property type="entry name" value="NAD(P)-binding Rossmann-like Domain"/>
    <property type="match status" value="1"/>
</dbReference>
<evidence type="ECO:0000313" key="13">
    <source>
        <dbReference type="Proteomes" id="UP000220922"/>
    </source>
</evidence>
<feature type="binding site" evidence="9">
    <location>
        <position position="22"/>
    </location>
    <ligand>
        <name>FAD</name>
        <dbReference type="ChEBI" id="CHEBI:57692"/>
    </ligand>
</feature>
<evidence type="ECO:0000256" key="6">
    <source>
        <dbReference type="ARBA" id="ARBA00022857"/>
    </source>
</evidence>
<feature type="binding site" evidence="10">
    <location>
        <position position="215"/>
    </location>
    <ligand>
        <name>NADP(+)</name>
        <dbReference type="ChEBI" id="CHEBI:58349"/>
    </ligand>
</feature>
<evidence type="ECO:0000256" key="2">
    <source>
        <dbReference type="ARBA" id="ARBA00008312"/>
    </source>
</evidence>
<dbReference type="PIRSF" id="PIRSF000362">
    <property type="entry name" value="FNR"/>
    <property type="match status" value="1"/>
</dbReference>
<evidence type="ECO:0000256" key="5">
    <source>
        <dbReference type="ARBA" id="ARBA00022827"/>
    </source>
</evidence>